<gene>
    <name evidence="1" type="ORF">Ocin01_04480</name>
</gene>
<comment type="caution">
    <text evidence="1">The sequence shown here is derived from an EMBL/GenBank/DDBJ whole genome shotgun (WGS) entry which is preliminary data.</text>
</comment>
<dbReference type="STRING" id="48709.A0A1D2NAC7"/>
<keyword evidence="2" id="KW-1185">Reference proteome</keyword>
<dbReference type="EMBL" id="LJIJ01000121">
    <property type="protein sequence ID" value="ODN02197.1"/>
    <property type="molecule type" value="Genomic_DNA"/>
</dbReference>
<dbReference type="Proteomes" id="UP000094527">
    <property type="component" value="Unassembled WGS sequence"/>
</dbReference>
<sequence length="104" mass="11847">MRSLRMCYHCNSYSQSGTSCVHNPSNVTDGEISCKGYCTIKRKKYVNFPLSLISLQRHAKKHPQVFDAVVVEGLKDIPIDPAWDMYPDEDIDANSAFNRLPRLI</sequence>
<proteinExistence type="predicted"/>
<dbReference type="AlphaFoldDB" id="A0A1D2NAC7"/>
<protein>
    <submittedName>
        <fullName evidence="1">Uncharacterized protein</fullName>
    </submittedName>
</protein>
<reference evidence="1 2" key="1">
    <citation type="journal article" date="2016" name="Genome Biol. Evol.">
        <title>Gene Family Evolution Reflects Adaptation to Soil Environmental Stressors in the Genome of the Collembolan Orchesella cincta.</title>
        <authorList>
            <person name="Faddeeva-Vakhrusheva A."/>
            <person name="Derks M.F."/>
            <person name="Anvar S.Y."/>
            <person name="Agamennone V."/>
            <person name="Suring W."/>
            <person name="Smit S."/>
            <person name="van Straalen N.M."/>
            <person name="Roelofs D."/>
        </authorList>
    </citation>
    <scope>NUCLEOTIDE SEQUENCE [LARGE SCALE GENOMIC DNA]</scope>
    <source>
        <tissue evidence="1">Mixed pool</tissue>
    </source>
</reference>
<organism evidence="1 2">
    <name type="scientific">Orchesella cincta</name>
    <name type="common">Springtail</name>
    <name type="synonym">Podura cincta</name>
    <dbReference type="NCBI Taxonomy" id="48709"/>
    <lineage>
        <taxon>Eukaryota</taxon>
        <taxon>Metazoa</taxon>
        <taxon>Ecdysozoa</taxon>
        <taxon>Arthropoda</taxon>
        <taxon>Hexapoda</taxon>
        <taxon>Collembola</taxon>
        <taxon>Entomobryomorpha</taxon>
        <taxon>Entomobryoidea</taxon>
        <taxon>Orchesellidae</taxon>
        <taxon>Orchesellinae</taxon>
        <taxon>Orchesella</taxon>
    </lineage>
</organism>
<evidence type="ECO:0000313" key="1">
    <source>
        <dbReference type="EMBL" id="ODN02197.1"/>
    </source>
</evidence>
<dbReference type="PROSITE" id="PS51257">
    <property type="entry name" value="PROKAR_LIPOPROTEIN"/>
    <property type="match status" value="1"/>
</dbReference>
<dbReference type="OrthoDB" id="6331233at2759"/>
<accession>A0A1D2NAC7</accession>
<name>A0A1D2NAC7_ORCCI</name>
<evidence type="ECO:0000313" key="2">
    <source>
        <dbReference type="Proteomes" id="UP000094527"/>
    </source>
</evidence>